<accession>A0A2S4V3T2</accession>
<reference evidence="3" key="3">
    <citation type="journal article" date="2018" name="Mol. Plant Microbe Interact.">
        <title>Genome sequence resources for the wheat stripe rust pathogen (Puccinia striiformis f. sp. tritici) and the barley stripe rust pathogen (Puccinia striiformis f. sp. hordei).</title>
        <authorList>
            <person name="Xia C."/>
            <person name="Wang M."/>
            <person name="Yin C."/>
            <person name="Cornejo O.E."/>
            <person name="Hulbert S.H."/>
            <person name="Chen X."/>
        </authorList>
    </citation>
    <scope>NUCLEOTIDE SEQUENCE [LARGE SCALE GENOMIC DNA]</scope>
    <source>
        <strain evidence="3">93TX-2</strain>
    </source>
</reference>
<keyword evidence="3" id="KW-1185">Reference proteome</keyword>
<sequence>MNAYEVTKTSSSNIRFESYCSSGHGIEAGQAMKDAGEAGTGAKDVKNALTLHPNRAFRVDVRRRHRWRKMPENYQVPNPHAEESRQTLERTHFQRTRGAWDRRSFNQAHVPSKKNHKSTKTPIAPKPSELKPISTEEVKGGQLQDGKENVESFKGDQSRTDQYKGQKSQAEQSKRAQFKSSQLKAIKEPSAPISDIQGESKSAKRVRELWAKSADKPTKYQSGVLTERKPNDLGGN</sequence>
<feature type="compositionally biased region" description="Basic and acidic residues" evidence="1">
    <location>
        <begin position="201"/>
        <end position="218"/>
    </location>
</feature>
<evidence type="ECO:0000313" key="3">
    <source>
        <dbReference type="Proteomes" id="UP000238274"/>
    </source>
</evidence>
<organism evidence="2 3">
    <name type="scientific">Puccinia striiformis</name>
    <dbReference type="NCBI Taxonomy" id="27350"/>
    <lineage>
        <taxon>Eukaryota</taxon>
        <taxon>Fungi</taxon>
        <taxon>Dikarya</taxon>
        <taxon>Basidiomycota</taxon>
        <taxon>Pucciniomycotina</taxon>
        <taxon>Pucciniomycetes</taxon>
        <taxon>Pucciniales</taxon>
        <taxon>Pucciniaceae</taxon>
        <taxon>Puccinia</taxon>
    </lineage>
</organism>
<comment type="caution">
    <text evidence="2">The sequence shown here is derived from an EMBL/GenBank/DDBJ whole genome shotgun (WGS) entry which is preliminary data.</text>
</comment>
<dbReference type="Proteomes" id="UP000238274">
    <property type="component" value="Unassembled WGS sequence"/>
</dbReference>
<feature type="compositionally biased region" description="Basic and acidic residues" evidence="1">
    <location>
        <begin position="134"/>
        <end position="164"/>
    </location>
</feature>
<proteinExistence type="predicted"/>
<reference evidence="3" key="2">
    <citation type="journal article" date="2018" name="BMC Genomics">
        <title>Genomic insights into host adaptation between the wheat stripe rust pathogen (Puccinia striiformis f. sp. tritici) and the barley stripe rust pathogen (Puccinia striiformis f. sp. hordei).</title>
        <authorList>
            <person name="Xia C."/>
            <person name="Wang M."/>
            <person name="Yin C."/>
            <person name="Cornejo O.E."/>
            <person name="Hulbert S.H."/>
            <person name="Chen X."/>
        </authorList>
    </citation>
    <scope>NUCLEOTIDE SEQUENCE [LARGE SCALE GENOMIC DNA]</scope>
    <source>
        <strain evidence="3">93TX-2</strain>
    </source>
</reference>
<dbReference type="VEuPathDB" id="FungiDB:PSHT_11368"/>
<dbReference type="AlphaFoldDB" id="A0A2S4V3T2"/>
<feature type="compositionally biased region" description="Basic and acidic residues" evidence="1">
    <location>
        <begin position="80"/>
        <end position="104"/>
    </location>
</feature>
<reference evidence="2 3" key="1">
    <citation type="submission" date="2017-12" db="EMBL/GenBank/DDBJ databases">
        <title>Gene loss provides genomic basis for host adaptation in cereal stripe rust fungi.</title>
        <authorList>
            <person name="Xia C."/>
        </authorList>
    </citation>
    <scope>NUCLEOTIDE SEQUENCE [LARGE SCALE GENOMIC DNA]</scope>
    <source>
        <strain evidence="2 3">93TX-2</strain>
    </source>
</reference>
<feature type="compositionally biased region" description="Basic and acidic residues" evidence="1">
    <location>
        <begin position="226"/>
        <end position="236"/>
    </location>
</feature>
<protein>
    <submittedName>
        <fullName evidence="2">Uncharacterized protein</fullName>
    </submittedName>
</protein>
<name>A0A2S4V3T2_9BASI</name>
<dbReference type="VEuPathDB" id="FungiDB:PSTT_03912"/>
<gene>
    <name evidence="2" type="ORF">PSHT_11368</name>
</gene>
<evidence type="ECO:0000256" key="1">
    <source>
        <dbReference type="SAM" id="MobiDB-lite"/>
    </source>
</evidence>
<evidence type="ECO:0000313" key="2">
    <source>
        <dbReference type="EMBL" id="POW04130.1"/>
    </source>
</evidence>
<feature type="region of interest" description="Disordered" evidence="1">
    <location>
        <begin position="68"/>
        <end position="236"/>
    </location>
</feature>
<dbReference type="EMBL" id="PKSM01000188">
    <property type="protein sequence ID" value="POW04130.1"/>
    <property type="molecule type" value="Genomic_DNA"/>
</dbReference>
<dbReference type="OrthoDB" id="10333486at2759"/>